<sequence length="92" mass="10218">MGTGALLRSFDDRNTPPCWQVKSFVSMLDRSVRALHPTESFDEARMQFNAVKTDGVRGQLDPTEPVGEPLADGAEHWMVMTEGVVAERPVFP</sequence>
<comment type="caution">
    <text evidence="1">The sequence shown here is derived from an EMBL/GenBank/DDBJ whole genome shotgun (WGS) entry which is preliminary data.</text>
</comment>
<accession>A0A5C6DLG7</accession>
<evidence type="ECO:0000313" key="2">
    <source>
        <dbReference type="Proteomes" id="UP000319143"/>
    </source>
</evidence>
<dbReference type="EMBL" id="SJPV01000004">
    <property type="protein sequence ID" value="TWU38243.1"/>
    <property type="molecule type" value="Genomic_DNA"/>
</dbReference>
<keyword evidence="2" id="KW-1185">Reference proteome</keyword>
<organism evidence="1 2">
    <name type="scientific">Novipirellula artificiosorum</name>
    <dbReference type="NCBI Taxonomy" id="2528016"/>
    <lineage>
        <taxon>Bacteria</taxon>
        <taxon>Pseudomonadati</taxon>
        <taxon>Planctomycetota</taxon>
        <taxon>Planctomycetia</taxon>
        <taxon>Pirellulales</taxon>
        <taxon>Pirellulaceae</taxon>
        <taxon>Novipirellula</taxon>
    </lineage>
</organism>
<proteinExistence type="predicted"/>
<protein>
    <submittedName>
        <fullName evidence="1">Uncharacterized protein</fullName>
    </submittedName>
</protein>
<reference evidence="1 2" key="1">
    <citation type="submission" date="2019-02" db="EMBL/GenBank/DDBJ databases">
        <title>Deep-cultivation of Planctomycetes and their phenomic and genomic characterization uncovers novel biology.</title>
        <authorList>
            <person name="Wiegand S."/>
            <person name="Jogler M."/>
            <person name="Boedeker C."/>
            <person name="Pinto D."/>
            <person name="Vollmers J."/>
            <person name="Rivas-Marin E."/>
            <person name="Kohn T."/>
            <person name="Peeters S.H."/>
            <person name="Heuer A."/>
            <person name="Rast P."/>
            <person name="Oberbeckmann S."/>
            <person name="Bunk B."/>
            <person name="Jeske O."/>
            <person name="Meyerdierks A."/>
            <person name="Storesund J.E."/>
            <person name="Kallscheuer N."/>
            <person name="Luecker S."/>
            <person name="Lage O.M."/>
            <person name="Pohl T."/>
            <person name="Merkel B.J."/>
            <person name="Hornburger P."/>
            <person name="Mueller R.-W."/>
            <person name="Bruemmer F."/>
            <person name="Labrenz M."/>
            <person name="Spormann A.M."/>
            <person name="Op Den Camp H."/>
            <person name="Overmann J."/>
            <person name="Amann R."/>
            <person name="Jetten M.S.M."/>
            <person name="Mascher T."/>
            <person name="Medema M.H."/>
            <person name="Devos D.P."/>
            <person name="Kaster A.-K."/>
            <person name="Ovreas L."/>
            <person name="Rohde M."/>
            <person name="Galperin M.Y."/>
            <person name="Jogler C."/>
        </authorList>
    </citation>
    <scope>NUCLEOTIDE SEQUENCE [LARGE SCALE GENOMIC DNA]</scope>
    <source>
        <strain evidence="1 2">Poly41</strain>
    </source>
</reference>
<dbReference type="AlphaFoldDB" id="A0A5C6DLG7"/>
<evidence type="ECO:0000313" key="1">
    <source>
        <dbReference type="EMBL" id="TWU38243.1"/>
    </source>
</evidence>
<gene>
    <name evidence="1" type="ORF">Poly41_27190</name>
</gene>
<name>A0A5C6DLG7_9BACT</name>
<dbReference type="Proteomes" id="UP000319143">
    <property type="component" value="Unassembled WGS sequence"/>
</dbReference>